<dbReference type="Gene3D" id="3.30.1050.10">
    <property type="entry name" value="SCP2 sterol-binding domain"/>
    <property type="match status" value="1"/>
</dbReference>
<keyword evidence="3" id="KW-1185">Reference proteome</keyword>
<reference evidence="2" key="1">
    <citation type="submission" date="2020-09" db="EMBL/GenBank/DDBJ databases">
        <title>A novel bacterium of genus Bacillus, isolated from South China Sea.</title>
        <authorList>
            <person name="Huang H."/>
            <person name="Mo K."/>
            <person name="Hu Y."/>
        </authorList>
    </citation>
    <scope>NUCLEOTIDE SEQUENCE</scope>
    <source>
        <strain evidence="2">IB182487</strain>
    </source>
</reference>
<dbReference type="SUPFAM" id="SSF55718">
    <property type="entry name" value="SCP-like"/>
    <property type="match status" value="1"/>
</dbReference>
<protein>
    <submittedName>
        <fullName evidence="2">SCP2 sterol-binding domain-containing protein</fullName>
    </submittedName>
</protein>
<comment type="caution">
    <text evidence="2">The sequence shown here is derived from an EMBL/GenBank/DDBJ whole genome shotgun (WGS) entry which is preliminary data.</text>
</comment>
<evidence type="ECO:0000313" key="3">
    <source>
        <dbReference type="Proteomes" id="UP000626844"/>
    </source>
</evidence>
<proteinExistence type="predicted"/>
<sequence>MNITEIMENLSKNQLLKPLLYRKEVIIEVSNNEMTFFFSLHEEGVFIVDDETSPNIRIRGKQNELIEIFTGKIKLQQSIKMGLIKFEGTYRSLLNLESILWMNSE</sequence>
<evidence type="ECO:0000259" key="1">
    <source>
        <dbReference type="Pfam" id="PF02036"/>
    </source>
</evidence>
<dbReference type="RefSeq" id="WP_191158391.1">
    <property type="nucleotide sequence ID" value="NZ_JACXAI010000012.1"/>
</dbReference>
<accession>A0A926RWH3</accession>
<dbReference type="Proteomes" id="UP000626844">
    <property type="component" value="Unassembled WGS sequence"/>
</dbReference>
<dbReference type="InterPro" id="IPR036527">
    <property type="entry name" value="SCP2_sterol-bd_dom_sf"/>
</dbReference>
<gene>
    <name evidence="2" type="ORF">IC621_11175</name>
</gene>
<dbReference type="EMBL" id="JACXAI010000012">
    <property type="protein sequence ID" value="MBD1380793.1"/>
    <property type="molecule type" value="Genomic_DNA"/>
</dbReference>
<dbReference type="Pfam" id="PF02036">
    <property type="entry name" value="SCP2"/>
    <property type="match status" value="1"/>
</dbReference>
<evidence type="ECO:0000313" key="2">
    <source>
        <dbReference type="EMBL" id="MBD1380793.1"/>
    </source>
</evidence>
<organism evidence="2 3">
    <name type="scientific">Metabacillus arenae</name>
    <dbReference type="NCBI Taxonomy" id="2771434"/>
    <lineage>
        <taxon>Bacteria</taxon>
        <taxon>Bacillati</taxon>
        <taxon>Bacillota</taxon>
        <taxon>Bacilli</taxon>
        <taxon>Bacillales</taxon>
        <taxon>Bacillaceae</taxon>
        <taxon>Metabacillus</taxon>
    </lineage>
</organism>
<feature type="domain" description="SCP2" evidence="1">
    <location>
        <begin position="24"/>
        <end position="100"/>
    </location>
</feature>
<dbReference type="InterPro" id="IPR003033">
    <property type="entry name" value="SCP2_sterol-bd_dom"/>
</dbReference>
<name>A0A926RWH3_9BACI</name>
<dbReference type="AlphaFoldDB" id="A0A926RWH3"/>